<dbReference type="KEGG" id="dmo:Dmoj_GI25742"/>
<evidence type="ECO:0000313" key="3">
    <source>
        <dbReference type="Proteomes" id="UP000009192"/>
    </source>
</evidence>
<reference evidence="2 3" key="1">
    <citation type="journal article" date="2007" name="Nature">
        <title>Evolution of genes and genomes on the Drosophila phylogeny.</title>
        <authorList>
            <consortium name="Drosophila 12 Genomes Consortium"/>
            <person name="Clark A.G."/>
            <person name="Eisen M.B."/>
            <person name="Smith D.R."/>
            <person name="Bergman C.M."/>
            <person name="Oliver B."/>
            <person name="Markow T.A."/>
            <person name="Kaufman T.C."/>
            <person name="Kellis M."/>
            <person name="Gelbart W."/>
            <person name="Iyer V.N."/>
            <person name="Pollard D.A."/>
            <person name="Sackton T.B."/>
            <person name="Larracuente A.M."/>
            <person name="Singh N.D."/>
            <person name="Abad J.P."/>
            <person name="Abt D.N."/>
            <person name="Adryan B."/>
            <person name="Aguade M."/>
            <person name="Akashi H."/>
            <person name="Anderson W.W."/>
            <person name="Aquadro C.F."/>
            <person name="Ardell D.H."/>
            <person name="Arguello R."/>
            <person name="Artieri C.G."/>
            <person name="Barbash D.A."/>
            <person name="Barker D."/>
            <person name="Barsanti P."/>
            <person name="Batterham P."/>
            <person name="Batzoglou S."/>
            <person name="Begun D."/>
            <person name="Bhutkar A."/>
            <person name="Blanco E."/>
            <person name="Bosak S.A."/>
            <person name="Bradley R.K."/>
            <person name="Brand A.D."/>
            <person name="Brent M.R."/>
            <person name="Brooks A.N."/>
            <person name="Brown R.H."/>
            <person name="Butlin R.K."/>
            <person name="Caggese C."/>
            <person name="Calvi B.R."/>
            <person name="Bernardo de Carvalho A."/>
            <person name="Caspi A."/>
            <person name="Castrezana S."/>
            <person name="Celniker S.E."/>
            <person name="Chang J.L."/>
            <person name="Chapple C."/>
            <person name="Chatterji S."/>
            <person name="Chinwalla A."/>
            <person name="Civetta A."/>
            <person name="Clifton S.W."/>
            <person name="Comeron J.M."/>
            <person name="Costello J.C."/>
            <person name="Coyne J.A."/>
            <person name="Daub J."/>
            <person name="David R.G."/>
            <person name="Delcher A.L."/>
            <person name="Delehaunty K."/>
            <person name="Do C.B."/>
            <person name="Ebling H."/>
            <person name="Edwards K."/>
            <person name="Eickbush T."/>
            <person name="Evans J.D."/>
            <person name="Filipski A."/>
            <person name="Findeiss S."/>
            <person name="Freyhult E."/>
            <person name="Fulton L."/>
            <person name="Fulton R."/>
            <person name="Garcia A.C."/>
            <person name="Gardiner A."/>
            <person name="Garfield D.A."/>
            <person name="Garvin B.E."/>
            <person name="Gibson G."/>
            <person name="Gilbert D."/>
            <person name="Gnerre S."/>
            <person name="Godfrey J."/>
            <person name="Good R."/>
            <person name="Gotea V."/>
            <person name="Gravely B."/>
            <person name="Greenberg A.J."/>
            <person name="Griffiths-Jones S."/>
            <person name="Gross S."/>
            <person name="Guigo R."/>
            <person name="Gustafson E.A."/>
            <person name="Haerty W."/>
            <person name="Hahn M.W."/>
            <person name="Halligan D.L."/>
            <person name="Halpern A.L."/>
            <person name="Halter G.M."/>
            <person name="Han M.V."/>
            <person name="Heger A."/>
            <person name="Hillier L."/>
            <person name="Hinrichs A.S."/>
            <person name="Holmes I."/>
            <person name="Hoskins R.A."/>
            <person name="Hubisz M.J."/>
            <person name="Hultmark D."/>
            <person name="Huntley M.A."/>
            <person name="Jaffe D.B."/>
            <person name="Jagadeeshan S."/>
            <person name="Jeck W.R."/>
            <person name="Johnson J."/>
            <person name="Jones C.D."/>
            <person name="Jordan W.C."/>
            <person name="Karpen G.H."/>
            <person name="Kataoka E."/>
            <person name="Keightley P.D."/>
            <person name="Kheradpour P."/>
            <person name="Kirkness E.F."/>
            <person name="Koerich L.B."/>
            <person name="Kristiansen K."/>
            <person name="Kudrna D."/>
            <person name="Kulathinal R.J."/>
            <person name="Kumar S."/>
            <person name="Kwok R."/>
            <person name="Lander E."/>
            <person name="Langley C.H."/>
            <person name="Lapoint R."/>
            <person name="Lazzaro B.P."/>
            <person name="Lee S.J."/>
            <person name="Levesque L."/>
            <person name="Li R."/>
            <person name="Lin C.F."/>
            <person name="Lin M.F."/>
            <person name="Lindblad-Toh K."/>
            <person name="Llopart A."/>
            <person name="Long M."/>
            <person name="Low L."/>
            <person name="Lozovsky E."/>
            <person name="Lu J."/>
            <person name="Luo M."/>
            <person name="Machado C.A."/>
            <person name="Makalowski W."/>
            <person name="Marzo M."/>
            <person name="Matsuda M."/>
            <person name="Matzkin L."/>
            <person name="McAllister B."/>
            <person name="McBride C.S."/>
            <person name="McKernan B."/>
            <person name="McKernan K."/>
            <person name="Mendez-Lago M."/>
            <person name="Minx P."/>
            <person name="Mollenhauer M.U."/>
            <person name="Montooth K."/>
            <person name="Mount S.M."/>
            <person name="Mu X."/>
            <person name="Myers E."/>
            <person name="Negre B."/>
            <person name="Newfeld S."/>
            <person name="Nielsen R."/>
            <person name="Noor M.A."/>
            <person name="O'Grady P."/>
            <person name="Pachter L."/>
            <person name="Papaceit M."/>
            <person name="Parisi M.J."/>
            <person name="Parisi M."/>
            <person name="Parts L."/>
            <person name="Pedersen J.S."/>
            <person name="Pesole G."/>
            <person name="Phillippy A.M."/>
            <person name="Ponting C.P."/>
            <person name="Pop M."/>
            <person name="Porcelli D."/>
            <person name="Powell J.R."/>
            <person name="Prohaska S."/>
            <person name="Pruitt K."/>
            <person name="Puig M."/>
            <person name="Quesneville H."/>
            <person name="Ram K.R."/>
            <person name="Rand D."/>
            <person name="Rasmussen M.D."/>
            <person name="Reed L.K."/>
            <person name="Reenan R."/>
            <person name="Reily A."/>
            <person name="Remington K.A."/>
            <person name="Rieger T.T."/>
            <person name="Ritchie M.G."/>
            <person name="Robin C."/>
            <person name="Rogers Y.H."/>
            <person name="Rohde C."/>
            <person name="Rozas J."/>
            <person name="Rubenfield M.J."/>
            <person name="Ruiz A."/>
            <person name="Russo S."/>
            <person name="Salzberg S.L."/>
            <person name="Sanchez-Gracia A."/>
            <person name="Saranga D.J."/>
            <person name="Sato H."/>
            <person name="Schaeffer S.W."/>
            <person name="Schatz M.C."/>
            <person name="Schlenke T."/>
            <person name="Schwartz R."/>
            <person name="Segarra C."/>
            <person name="Singh R.S."/>
            <person name="Sirot L."/>
            <person name="Sirota M."/>
            <person name="Sisneros N.B."/>
            <person name="Smith C.D."/>
            <person name="Smith T.F."/>
            <person name="Spieth J."/>
            <person name="Stage D.E."/>
            <person name="Stark A."/>
            <person name="Stephan W."/>
            <person name="Strausberg R.L."/>
            <person name="Strempel S."/>
            <person name="Sturgill D."/>
            <person name="Sutton G."/>
            <person name="Sutton G.G."/>
            <person name="Tao W."/>
            <person name="Teichmann S."/>
            <person name="Tobari Y.N."/>
            <person name="Tomimura Y."/>
            <person name="Tsolas J.M."/>
            <person name="Valente V.L."/>
            <person name="Venter E."/>
            <person name="Venter J.C."/>
            <person name="Vicario S."/>
            <person name="Vieira F.G."/>
            <person name="Vilella A.J."/>
            <person name="Villasante A."/>
            <person name="Walenz B."/>
            <person name="Wang J."/>
            <person name="Wasserman M."/>
            <person name="Watts T."/>
            <person name="Wilson D."/>
            <person name="Wilson R.K."/>
            <person name="Wing R.A."/>
            <person name="Wolfner M.F."/>
            <person name="Wong A."/>
            <person name="Wong G.K."/>
            <person name="Wu C.I."/>
            <person name="Wu G."/>
            <person name="Yamamoto D."/>
            <person name="Yang H.P."/>
            <person name="Yang S.P."/>
            <person name="Yorke J.A."/>
            <person name="Yoshida K."/>
            <person name="Zdobnov E."/>
            <person name="Zhang P."/>
            <person name="Zhang Y."/>
            <person name="Zimin A.V."/>
            <person name="Baldwin J."/>
            <person name="Abdouelleil A."/>
            <person name="Abdulkadir J."/>
            <person name="Abebe A."/>
            <person name="Abera B."/>
            <person name="Abreu J."/>
            <person name="Acer S.C."/>
            <person name="Aftuck L."/>
            <person name="Alexander A."/>
            <person name="An P."/>
            <person name="Anderson E."/>
            <person name="Anderson S."/>
            <person name="Arachi H."/>
            <person name="Azer M."/>
            <person name="Bachantsang P."/>
            <person name="Barry A."/>
            <person name="Bayul T."/>
            <person name="Berlin A."/>
            <person name="Bessette D."/>
            <person name="Bloom T."/>
            <person name="Blye J."/>
            <person name="Boguslavskiy L."/>
            <person name="Bonnet C."/>
            <person name="Boukhgalter B."/>
            <person name="Bourzgui I."/>
            <person name="Brown A."/>
            <person name="Cahill P."/>
            <person name="Channer S."/>
            <person name="Cheshatsang Y."/>
            <person name="Chuda L."/>
            <person name="Citroen M."/>
            <person name="Collymore A."/>
            <person name="Cooke P."/>
            <person name="Costello M."/>
            <person name="D'Aco K."/>
            <person name="Daza R."/>
            <person name="De Haan G."/>
            <person name="DeGray S."/>
            <person name="DeMaso C."/>
            <person name="Dhargay N."/>
            <person name="Dooley K."/>
            <person name="Dooley E."/>
            <person name="Doricent M."/>
            <person name="Dorje P."/>
            <person name="Dorjee K."/>
            <person name="Dupes A."/>
            <person name="Elong R."/>
            <person name="Falk J."/>
            <person name="Farina A."/>
            <person name="Faro S."/>
            <person name="Ferguson D."/>
            <person name="Fisher S."/>
            <person name="Foley C.D."/>
            <person name="Franke A."/>
            <person name="Friedrich D."/>
            <person name="Gadbois L."/>
            <person name="Gearin G."/>
            <person name="Gearin C.R."/>
            <person name="Giannoukos G."/>
            <person name="Goode T."/>
            <person name="Graham J."/>
            <person name="Grandbois E."/>
            <person name="Grewal S."/>
            <person name="Gyaltsen K."/>
            <person name="Hafez N."/>
            <person name="Hagos B."/>
            <person name="Hall J."/>
            <person name="Henson C."/>
            <person name="Hollinger A."/>
            <person name="Honan T."/>
            <person name="Huard M.D."/>
            <person name="Hughes L."/>
            <person name="Hurhula B."/>
            <person name="Husby M.E."/>
            <person name="Kamat A."/>
            <person name="Kanga B."/>
            <person name="Kashin S."/>
            <person name="Khazanovich D."/>
            <person name="Kisner P."/>
            <person name="Lance K."/>
            <person name="Lara M."/>
            <person name="Lee W."/>
            <person name="Lennon N."/>
            <person name="Letendre F."/>
            <person name="LeVine R."/>
            <person name="Lipovsky A."/>
            <person name="Liu X."/>
            <person name="Liu J."/>
            <person name="Liu S."/>
            <person name="Lokyitsang T."/>
            <person name="Lokyitsang Y."/>
            <person name="Lubonja R."/>
            <person name="Lui A."/>
            <person name="MacDonald P."/>
            <person name="Magnisalis V."/>
            <person name="Maru K."/>
            <person name="Matthews C."/>
            <person name="McCusker W."/>
            <person name="McDonough S."/>
            <person name="Mehta T."/>
            <person name="Meldrim J."/>
            <person name="Meneus L."/>
            <person name="Mihai O."/>
            <person name="Mihalev A."/>
            <person name="Mihova T."/>
            <person name="Mittelman R."/>
            <person name="Mlenga V."/>
            <person name="Montmayeur A."/>
            <person name="Mulrain L."/>
            <person name="Navidi A."/>
            <person name="Naylor J."/>
            <person name="Negash T."/>
            <person name="Nguyen T."/>
            <person name="Nguyen N."/>
            <person name="Nicol R."/>
            <person name="Norbu C."/>
            <person name="Norbu N."/>
            <person name="Novod N."/>
            <person name="O'Neill B."/>
            <person name="Osman S."/>
            <person name="Markiewicz E."/>
            <person name="Oyono O.L."/>
            <person name="Patti C."/>
            <person name="Phunkhang P."/>
            <person name="Pierre F."/>
            <person name="Priest M."/>
            <person name="Raghuraman S."/>
            <person name="Rege F."/>
            <person name="Reyes R."/>
            <person name="Rise C."/>
            <person name="Rogov P."/>
            <person name="Ross K."/>
            <person name="Ryan E."/>
            <person name="Settipalli S."/>
            <person name="Shea T."/>
            <person name="Sherpa N."/>
            <person name="Shi L."/>
            <person name="Shih D."/>
            <person name="Sparrow T."/>
            <person name="Spaulding J."/>
            <person name="Stalker J."/>
            <person name="Stange-Thomann N."/>
            <person name="Stavropoulos S."/>
            <person name="Stone C."/>
            <person name="Strader C."/>
            <person name="Tesfaye S."/>
            <person name="Thomson T."/>
            <person name="Thoulutsang Y."/>
            <person name="Thoulutsang D."/>
            <person name="Topham K."/>
            <person name="Topping I."/>
            <person name="Tsamla T."/>
            <person name="Vassiliev H."/>
            <person name="Vo A."/>
            <person name="Wangchuk T."/>
            <person name="Wangdi T."/>
            <person name="Weiand M."/>
            <person name="Wilkinson J."/>
            <person name="Wilson A."/>
            <person name="Yadav S."/>
            <person name="Young G."/>
            <person name="Yu Q."/>
            <person name="Zembek L."/>
            <person name="Zhong D."/>
            <person name="Zimmer A."/>
            <person name="Zwirko Z."/>
            <person name="Jaffe D.B."/>
            <person name="Alvarez P."/>
            <person name="Brockman W."/>
            <person name="Butler J."/>
            <person name="Chin C."/>
            <person name="Gnerre S."/>
            <person name="Grabherr M."/>
            <person name="Kleber M."/>
            <person name="Mauceli E."/>
            <person name="MacCallum I."/>
        </authorList>
    </citation>
    <scope>NUCLEOTIDE SEQUENCE [LARGE SCALE GENOMIC DNA]</scope>
    <source>
        <strain evidence="3">Tucson 15081-1352.22</strain>
    </source>
</reference>
<name>A0A0Q9XG05_DROMO</name>
<gene>
    <name evidence="2" type="primary">Dmoj\GI25742</name>
    <name evidence="2" type="ORF">Dmoj_GI25742</name>
</gene>
<organism evidence="2 3">
    <name type="scientific">Drosophila mojavensis</name>
    <name type="common">Fruit fly</name>
    <dbReference type="NCBI Taxonomy" id="7230"/>
    <lineage>
        <taxon>Eukaryota</taxon>
        <taxon>Metazoa</taxon>
        <taxon>Ecdysozoa</taxon>
        <taxon>Arthropoda</taxon>
        <taxon>Hexapoda</taxon>
        <taxon>Insecta</taxon>
        <taxon>Pterygota</taxon>
        <taxon>Neoptera</taxon>
        <taxon>Endopterygota</taxon>
        <taxon>Diptera</taxon>
        <taxon>Brachycera</taxon>
        <taxon>Muscomorpha</taxon>
        <taxon>Ephydroidea</taxon>
        <taxon>Drosophilidae</taxon>
        <taxon>Drosophila</taxon>
    </lineage>
</organism>
<evidence type="ECO:0000313" key="2">
    <source>
        <dbReference type="EMBL" id="KRG03662.1"/>
    </source>
</evidence>
<dbReference type="EMBL" id="CH933807">
    <property type="protein sequence ID" value="KRG03662.1"/>
    <property type="molecule type" value="Genomic_DNA"/>
</dbReference>
<proteinExistence type="predicted"/>
<sequence length="101" mass="11582">MLDSTSERKQILYERDGSHNNRKPSSESDRKLYNKQLQIITNTMGAAATAGKCRSQPQPQPNHQNSQIKTIFQRYSENDEFSLAMCDVYSSEELNNNRALI</sequence>
<evidence type="ECO:0000256" key="1">
    <source>
        <dbReference type="SAM" id="MobiDB-lite"/>
    </source>
</evidence>
<feature type="region of interest" description="Disordered" evidence="1">
    <location>
        <begin position="1"/>
        <end position="31"/>
    </location>
</feature>
<keyword evidence="3" id="KW-1185">Reference proteome</keyword>
<accession>A0A0Q9XG05</accession>
<dbReference type="Proteomes" id="UP000009192">
    <property type="component" value="Unassembled WGS sequence"/>
</dbReference>
<dbReference type="AlphaFoldDB" id="A0A0Q9XG05"/>
<dbReference type="InParanoid" id="A0A0Q9XG05"/>
<protein>
    <submittedName>
        <fullName evidence="2">Uncharacterized protein</fullName>
    </submittedName>
</protein>